<dbReference type="NCBIfam" id="TIGR01538">
    <property type="entry name" value="portal_SPP1"/>
    <property type="match status" value="1"/>
</dbReference>
<dbReference type="InterPro" id="IPR021145">
    <property type="entry name" value="Portal_protein_SPP1_Gp6-like"/>
</dbReference>
<proteinExistence type="predicted"/>
<dbReference type="Pfam" id="PF05133">
    <property type="entry name" value="SPP1_portal"/>
    <property type="match status" value="1"/>
</dbReference>
<organism evidence="1">
    <name type="scientific">Siphoviridae sp. ctcPV5</name>
    <dbReference type="NCBI Taxonomy" id="2827582"/>
    <lineage>
        <taxon>Viruses</taxon>
        <taxon>Duplodnaviria</taxon>
        <taxon>Heunggongvirae</taxon>
        <taxon>Uroviricota</taxon>
        <taxon>Caudoviricetes</taxon>
    </lineage>
</organism>
<accession>A0A8S5LKX6</accession>
<protein>
    <submittedName>
        <fullName evidence="1">PORTAL PROTEIN</fullName>
    </submittedName>
</protein>
<dbReference type="InterPro" id="IPR006428">
    <property type="entry name" value="Portal_SPP1-type"/>
</dbReference>
<dbReference type="EMBL" id="BK015867">
    <property type="protein sequence ID" value="DAD70515.1"/>
    <property type="molecule type" value="Genomic_DNA"/>
</dbReference>
<evidence type="ECO:0000313" key="1">
    <source>
        <dbReference type="EMBL" id="DAD70515.1"/>
    </source>
</evidence>
<name>A0A8S5LKX6_9CAUD</name>
<sequence length="504" mass="57720">MNYEYDIKKQENLLYQDDPANLTNERIMEFVRHFYNIQRPRLKKLDAYYRGWDEGVLATDTRRAQEGYADYRLTHPFAQEIADFQTSFSVGNPIGVEAESEHDALDAVNDYNDINTLNNDLFLDMTKYGRAVELTYRDGDNERIVRLDPLNTFVIYSNDVDPSPIMAVRLSERMMVDKTTQVGITLPNQIKKYIVEYWTEDTHTVSAEIVLSDSLQIAYTEDLVTMPVVEYWNNTLRTGDYENVIPLIDAYDAAQSDTANYMTDMNDAILTIKGDIDSLFDGADLMINPDDKDAAIKLAKAKQEMLNEMKNARMLLLKSGISATGTQTSVDANYIYKQYDVQGVEAYKNRLYKNIHAFSRTPDVSDDNFASNASGVAMKYKQLGVIQLAATKRRQFEKGLYRRYKIIQTLENAVSGKWDIDYNDIRFTFHDNLPQDDITTLQDLVQAGAQFPQEYLLRFAPGGVDVDELMRMMDEQASDPEYTRLAQRLEAVNDDTTGTDVQVQ</sequence>
<reference evidence="1" key="1">
    <citation type="journal article" date="2021" name="Proc. Natl. Acad. Sci. U.S.A.">
        <title>A Catalog of Tens of Thousands of Viruses from Human Metagenomes Reveals Hidden Associations with Chronic Diseases.</title>
        <authorList>
            <person name="Tisza M.J."/>
            <person name="Buck C.B."/>
        </authorList>
    </citation>
    <scope>NUCLEOTIDE SEQUENCE</scope>
    <source>
        <strain evidence="1">CtcPV5</strain>
    </source>
</reference>